<comment type="function">
    <text evidence="1 6">Exhibits S-adenosyl-L-methionine-dependent methyltransferase activity.</text>
</comment>
<evidence type="ECO:0000256" key="4">
    <source>
        <dbReference type="ARBA" id="ARBA00022679"/>
    </source>
</evidence>
<comment type="caution">
    <text evidence="7">The sequence shown here is derived from an EMBL/GenBank/DDBJ whole genome shotgun (WGS) entry which is preliminary data.</text>
</comment>
<dbReference type="GO" id="GO:0032259">
    <property type="term" value="P:methylation"/>
    <property type="evidence" value="ECO:0007669"/>
    <property type="project" value="UniProtKB-KW"/>
</dbReference>
<evidence type="ECO:0000256" key="5">
    <source>
        <dbReference type="ARBA" id="ARBA00022691"/>
    </source>
</evidence>
<evidence type="ECO:0000256" key="6">
    <source>
        <dbReference type="RuleBase" id="RU362030"/>
    </source>
</evidence>
<dbReference type="PANTHER" id="PTHR43619">
    <property type="entry name" value="S-ADENOSYL-L-METHIONINE-DEPENDENT METHYLTRANSFERASE YKTD-RELATED"/>
    <property type="match status" value="1"/>
</dbReference>
<dbReference type="GO" id="GO:0008168">
    <property type="term" value="F:methyltransferase activity"/>
    <property type="evidence" value="ECO:0007669"/>
    <property type="project" value="UniProtKB-KW"/>
</dbReference>
<protein>
    <recommendedName>
        <fullName evidence="6">S-adenosyl-L-methionine-dependent methyltransferase</fullName>
        <ecNumber evidence="6">2.1.1.-</ecNumber>
    </recommendedName>
</protein>
<dbReference type="EC" id="2.1.1.-" evidence="6"/>
<name>A0ABW7VVX4_9NOCA</name>
<evidence type="ECO:0000256" key="1">
    <source>
        <dbReference type="ARBA" id="ARBA00003907"/>
    </source>
</evidence>
<comment type="similarity">
    <text evidence="2 6">Belongs to the UPF0677 family.</text>
</comment>
<sequence length="280" mass="30049">MSEPSAQVPTAGVAMTAIGVALIRVRESARPDRLYDDPLAAAFVTAARPAFSEERWSRLEALADQFYEGRSLAVKAVDESFGEAVAAGCGQIVLFGAGLDTRAFRLGLPAGTVLFEVDLPELFDFKEPVLAARQARPDCVRRVVPADLRGDWGRALAAAGFRPGVATLWAEEGVLNYLPRPDAQALIETVTELSAPGSRFGIGRFQVDAAARRYRELHDLVSGDSAAARPVNGLGPDAESWFTAHGWRTTFRAWNDLVAPYGRPGLGEVPGMGTVLAVRE</sequence>
<keyword evidence="3 6" id="KW-0489">Methyltransferase</keyword>
<evidence type="ECO:0000313" key="8">
    <source>
        <dbReference type="Proteomes" id="UP001611494"/>
    </source>
</evidence>
<dbReference type="InterPro" id="IPR029063">
    <property type="entry name" value="SAM-dependent_MTases_sf"/>
</dbReference>
<evidence type="ECO:0000256" key="3">
    <source>
        <dbReference type="ARBA" id="ARBA00022603"/>
    </source>
</evidence>
<dbReference type="Proteomes" id="UP001611494">
    <property type="component" value="Unassembled WGS sequence"/>
</dbReference>
<dbReference type="EMBL" id="JBIRYL010000001">
    <property type="protein sequence ID" value="MFI2230739.1"/>
    <property type="molecule type" value="Genomic_DNA"/>
</dbReference>
<organism evidence="7 8">
    <name type="scientific">Nocardia testacea</name>
    <dbReference type="NCBI Taxonomy" id="248551"/>
    <lineage>
        <taxon>Bacteria</taxon>
        <taxon>Bacillati</taxon>
        <taxon>Actinomycetota</taxon>
        <taxon>Actinomycetes</taxon>
        <taxon>Mycobacteriales</taxon>
        <taxon>Nocardiaceae</taxon>
        <taxon>Nocardia</taxon>
    </lineage>
</organism>
<keyword evidence="4 7" id="KW-0808">Transferase</keyword>
<dbReference type="Pfam" id="PF04072">
    <property type="entry name" value="LCM"/>
    <property type="match status" value="1"/>
</dbReference>
<dbReference type="Gene3D" id="3.40.50.150">
    <property type="entry name" value="Vaccinia Virus protein VP39"/>
    <property type="match status" value="1"/>
</dbReference>
<dbReference type="InterPro" id="IPR011610">
    <property type="entry name" value="SAM_mthyl_Trfase_ML2640-like"/>
</dbReference>
<evidence type="ECO:0000313" key="7">
    <source>
        <dbReference type="EMBL" id="MFI2230739.1"/>
    </source>
</evidence>
<reference evidence="7 8" key="1">
    <citation type="submission" date="2024-10" db="EMBL/GenBank/DDBJ databases">
        <title>The Natural Products Discovery Center: Release of the First 8490 Sequenced Strains for Exploring Actinobacteria Biosynthetic Diversity.</title>
        <authorList>
            <person name="Kalkreuter E."/>
            <person name="Kautsar S.A."/>
            <person name="Yang D."/>
            <person name="Bader C.D."/>
            <person name="Teijaro C.N."/>
            <person name="Fluegel L."/>
            <person name="Davis C.M."/>
            <person name="Simpson J.R."/>
            <person name="Lauterbach L."/>
            <person name="Steele A.D."/>
            <person name="Gui C."/>
            <person name="Meng S."/>
            <person name="Li G."/>
            <person name="Viehrig K."/>
            <person name="Ye F."/>
            <person name="Su P."/>
            <person name="Kiefer A.F."/>
            <person name="Nichols A."/>
            <person name="Cepeda A.J."/>
            <person name="Yan W."/>
            <person name="Fan B."/>
            <person name="Jiang Y."/>
            <person name="Adhikari A."/>
            <person name="Zheng C.-J."/>
            <person name="Schuster L."/>
            <person name="Cowan T.M."/>
            <person name="Smanski M.J."/>
            <person name="Chevrette M.G."/>
            <person name="De Carvalho L.P.S."/>
            <person name="Shen B."/>
        </authorList>
    </citation>
    <scope>NUCLEOTIDE SEQUENCE [LARGE SCALE GENOMIC DNA]</scope>
    <source>
        <strain evidence="7 8">NPDC019377</strain>
    </source>
</reference>
<dbReference type="InterPro" id="IPR007213">
    <property type="entry name" value="Ppm1/Ppm2/Tcmp"/>
</dbReference>
<accession>A0ABW7VVX4</accession>
<keyword evidence="5 6" id="KW-0949">S-adenosyl-L-methionine</keyword>
<evidence type="ECO:0000256" key="2">
    <source>
        <dbReference type="ARBA" id="ARBA00008138"/>
    </source>
</evidence>
<dbReference type="SUPFAM" id="SSF53335">
    <property type="entry name" value="S-adenosyl-L-methionine-dependent methyltransferases"/>
    <property type="match status" value="1"/>
</dbReference>
<gene>
    <name evidence="7" type="ORF">ACH49Z_12890</name>
</gene>
<proteinExistence type="inferred from homology"/>
<dbReference type="RefSeq" id="WP_397062037.1">
    <property type="nucleotide sequence ID" value="NZ_JBIRYL010000001.1"/>
</dbReference>
<keyword evidence="8" id="KW-1185">Reference proteome</keyword>
<dbReference type="NCBIfam" id="TIGR00027">
    <property type="entry name" value="mthyl_TIGR00027"/>
    <property type="match status" value="1"/>
</dbReference>
<dbReference type="PANTHER" id="PTHR43619:SF2">
    <property type="entry name" value="S-ADENOSYL-L-METHIONINE-DEPENDENT METHYLTRANSFERASES SUPERFAMILY PROTEIN"/>
    <property type="match status" value="1"/>
</dbReference>